<dbReference type="Proteomes" id="UP001140453">
    <property type="component" value="Unassembled WGS sequence"/>
</dbReference>
<feature type="chain" id="PRO_5040788597" evidence="2">
    <location>
        <begin position="20"/>
        <end position="199"/>
    </location>
</feature>
<sequence length="199" mass="21713">MHIPLVSILLPLTAIQVYADILDFPATQSKDDTNLRVTRPPANDECADQCLQSGKKQDSKSFKYGPRSTTVAEESPAPAKTKTKTKTKTRTKTKTKSWKGPGPSPPAEDDCWGQCLVHCKKSGSEGVEYCYHYCEEHPRMHLCRDPESPNKTIVAAEREVYVPGRGSMSFSEAWASIVAEEAGAATAAHATASPTWSIS</sequence>
<dbReference type="EMBL" id="JAPEVB010000005">
    <property type="protein sequence ID" value="KAJ4387388.1"/>
    <property type="molecule type" value="Genomic_DNA"/>
</dbReference>
<dbReference type="AlphaFoldDB" id="A0A9W8YM35"/>
<accession>A0A9W8YM35</accession>
<evidence type="ECO:0000313" key="3">
    <source>
        <dbReference type="EMBL" id="KAJ4387388.1"/>
    </source>
</evidence>
<evidence type="ECO:0000256" key="2">
    <source>
        <dbReference type="SAM" id="SignalP"/>
    </source>
</evidence>
<feature type="compositionally biased region" description="Basic residues" evidence="1">
    <location>
        <begin position="81"/>
        <end position="97"/>
    </location>
</feature>
<feature type="signal peptide" evidence="2">
    <location>
        <begin position="1"/>
        <end position="19"/>
    </location>
</feature>
<keyword evidence="4" id="KW-1185">Reference proteome</keyword>
<name>A0A9W8YM35_9PEZI</name>
<reference evidence="3" key="1">
    <citation type="submission" date="2022-10" db="EMBL/GenBank/DDBJ databases">
        <title>Tapping the CABI collections for fungal endophytes: first genome assemblies for Collariella, Neodidymelliopsis, Ascochyta clinopodiicola, Didymella pomorum, Didymosphaeria variabile, Neocosmospora piperis and Neocucurbitaria cava.</title>
        <authorList>
            <person name="Hill R."/>
        </authorList>
    </citation>
    <scope>NUCLEOTIDE SEQUENCE</scope>
    <source>
        <strain evidence="3">IMI 355082</strain>
    </source>
</reference>
<keyword evidence="2" id="KW-0732">Signal</keyword>
<evidence type="ECO:0000256" key="1">
    <source>
        <dbReference type="SAM" id="MobiDB-lite"/>
    </source>
</evidence>
<gene>
    <name evidence="3" type="ORF">N0V93_007979</name>
</gene>
<organism evidence="3 4">
    <name type="scientific">Gnomoniopsis smithogilvyi</name>
    <dbReference type="NCBI Taxonomy" id="1191159"/>
    <lineage>
        <taxon>Eukaryota</taxon>
        <taxon>Fungi</taxon>
        <taxon>Dikarya</taxon>
        <taxon>Ascomycota</taxon>
        <taxon>Pezizomycotina</taxon>
        <taxon>Sordariomycetes</taxon>
        <taxon>Sordariomycetidae</taxon>
        <taxon>Diaporthales</taxon>
        <taxon>Gnomoniaceae</taxon>
        <taxon>Gnomoniopsis</taxon>
    </lineage>
</organism>
<comment type="caution">
    <text evidence="3">The sequence shown here is derived from an EMBL/GenBank/DDBJ whole genome shotgun (WGS) entry which is preliminary data.</text>
</comment>
<proteinExistence type="predicted"/>
<feature type="region of interest" description="Disordered" evidence="1">
    <location>
        <begin position="31"/>
        <end position="108"/>
    </location>
</feature>
<evidence type="ECO:0000313" key="4">
    <source>
        <dbReference type="Proteomes" id="UP001140453"/>
    </source>
</evidence>
<protein>
    <submittedName>
        <fullName evidence="3">Uncharacterized protein</fullName>
    </submittedName>
</protein>